<dbReference type="SUPFAM" id="SSF52058">
    <property type="entry name" value="L domain-like"/>
    <property type="match status" value="1"/>
</dbReference>
<dbReference type="PANTHER" id="PTHR24369">
    <property type="entry name" value="ANTIGEN BSP, PUTATIVE-RELATED"/>
    <property type="match status" value="1"/>
</dbReference>
<evidence type="ECO:0000256" key="4">
    <source>
        <dbReference type="SAM" id="MobiDB-lite"/>
    </source>
</evidence>
<feature type="region of interest" description="Disordered" evidence="4">
    <location>
        <begin position="659"/>
        <end position="678"/>
    </location>
</feature>
<dbReference type="Gene3D" id="3.80.10.10">
    <property type="entry name" value="Ribonuclease Inhibitor"/>
    <property type="match status" value="1"/>
</dbReference>
<dbReference type="InterPro" id="IPR001611">
    <property type="entry name" value="Leu-rich_rpt"/>
</dbReference>
<dbReference type="OrthoDB" id="26525at2759"/>
<organism evidence="6 7">
    <name type="scientific">Habropoda laboriosa</name>
    <dbReference type="NCBI Taxonomy" id="597456"/>
    <lineage>
        <taxon>Eukaryota</taxon>
        <taxon>Metazoa</taxon>
        <taxon>Ecdysozoa</taxon>
        <taxon>Arthropoda</taxon>
        <taxon>Hexapoda</taxon>
        <taxon>Insecta</taxon>
        <taxon>Pterygota</taxon>
        <taxon>Neoptera</taxon>
        <taxon>Endopterygota</taxon>
        <taxon>Hymenoptera</taxon>
        <taxon>Apocrita</taxon>
        <taxon>Aculeata</taxon>
        <taxon>Apoidea</taxon>
        <taxon>Anthophila</taxon>
        <taxon>Apidae</taxon>
        <taxon>Habropoda</taxon>
    </lineage>
</organism>
<evidence type="ECO:0000313" key="6">
    <source>
        <dbReference type="EMBL" id="KOC64249.1"/>
    </source>
</evidence>
<name>A0A0L7R051_9HYME</name>
<keyword evidence="1" id="KW-0433">Leucine-rich repeat</keyword>
<keyword evidence="2" id="KW-0732">Signal</keyword>
<keyword evidence="3" id="KW-0677">Repeat</keyword>
<dbReference type="InterPro" id="IPR003591">
    <property type="entry name" value="Leu-rich_rpt_typical-subtyp"/>
</dbReference>
<dbReference type="Pfam" id="PF13855">
    <property type="entry name" value="LRR_8"/>
    <property type="match status" value="1"/>
</dbReference>
<dbReference type="InterPro" id="IPR050541">
    <property type="entry name" value="LRR_TM_domain-containing"/>
</dbReference>
<evidence type="ECO:0000256" key="1">
    <source>
        <dbReference type="ARBA" id="ARBA00022614"/>
    </source>
</evidence>
<gene>
    <name evidence="6" type="ORF">WH47_12551</name>
</gene>
<accession>A0A0L7R051</accession>
<feature type="transmembrane region" description="Helical" evidence="5">
    <location>
        <begin position="7"/>
        <end position="27"/>
    </location>
</feature>
<evidence type="ECO:0000256" key="5">
    <source>
        <dbReference type="SAM" id="Phobius"/>
    </source>
</evidence>
<proteinExistence type="predicted"/>
<reference evidence="6 7" key="1">
    <citation type="submission" date="2015-07" db="EMBL/GenBank/DDBJ databases">
        <title>The genome of Habropoda laboriosa.</title>
        <authorList>
            <person name="Pan H."/>
            <person name="Kapheim K."/>
        </authorList>
    </citation>
    <scope>NUCLEOTIDE SEQUENCE [LARGE SCALE GENOMIC DNA]</scope>
    <source>
        <strain evidence="6">0110345459</strain>
    </source>
</reference>
<dbReference type="AlphaFoldDB" id="A0A0L7R051"/>
<dbReference type="Proteomes" id="UP000053825">
    <property type="component" value="Unassembled WGS sequence"/>
</dbReference>
<evidence type="ECO:0000313" key="7">
    <source>
        <dbReference type="Proteomes" id="UP000053825"/>
    </source>
</evidence>
<feature type="transmembrane region" description="Helical" evidence="5">
    <location>
        <begin position="528"/>
        <end position="552"/>
    </location>
</feature>
<dbReference type="InterPro" id="IPR032675">
    <property type="entry name" value="LRR_dom_sf"/>
</dbReference>
<dbReference type="GO" id="GO:0005886">
    <property type="term" value="C:plasma membrane"/>
    <property type="evidence" value="ECO:0007669"/>
    <property type="project" value="TreeGrafter"/>
</dbReference>
<protein>
    <submittedName>
        <fullName evidence="6">Leucine-rich glioma-inactivated protein 1</fullName>
    </submittedName>
</protein>
<keyword evidence="5" id="KW-0472">Membrane</keyword>
<dbReference type="PANTHER" id="PTHR24369:SF210">
    <property type="entry name" value="CHAOPTIN-RELATED"/>
    <property type="match status" value="1"/>
</dbReference>
<keyword evidence="7" id="KW-1185">Reference proteome</keyword>
<keyword evidence="5" id="KW-1133">Transmembrane helix</keyword>
<sequence>SFAWRQLLVALLLIGIVVFVFFSRYMLQQVLSCSLILNLKDNTMAGRSEAHKTSNTSVEHANLSHFCKIERCNAVICSNILEKQDPGAIASSYIENTFKVSCTAARSVKLSFNDCVFPANKLRRNWLSSNVSIEELAFEKCFLSEIEEDAFSSTIYKETKKIVMVKNKLNSLRRSTFASLETLNELVIRENIIKEAQLNLLEDVASTLSSLEFSRAIEDREVLRNITGGSKLPNLQILSIRGNSISTIDDKLFSGVPAVTSLYLDSSKIETVSEHTLEPMASSLSQIILTDNSISTLPAGLLDPVISRQNFLMMIQRNPWHCVCDLKWMQDLLLSRPNIFSEIPTCETPRENARKSFTVAEFCHRSNRTTTVSSTIDTTEPNLTQINQTTTQTSNAANINVTCSVAYTNMRTFGSRKLSSKNILQVPSRFPSFRVSKTSLERSVLVNLPDLNQGVTLLWFDNDDVERTLCCAKNVKHSYLVRDIDPKAAYTICLLDDNTPVSPLNCLAVVADPENYSKTWLTNGDKSLVVSLSILSLVLLFLFGGFLSFLLIRKYPSLLRGSKRVMLVKRRNVDAIVLPKGVDISEKEERCGEEASFSNSKLHEDEYVMPLPPERISLARRSRMFRMSSQSDWHSYVSDVEPTETQLDSWRLMRLKSELEKQKSDAPPLPPHPSDMIPSLSVTVESKDELYHTTIV</sequence>
<dbReference type="STRING" id="597456.A0A0L7R051"/>
<dbReference type="SMART" id="SM00369">
    <property type="entry name" value="LRR_TYP"/>
    <property type="match status" value="3"/>
</dbReference>
<evidence type="ECO:0000256" key="2">
    <source>
        <dbReference type="ARBA" id="ARBA00022729"/>
    </source>
</evidence>
<dbReference type="EMBL" id="KQ414672">
    <property type="protein sequence ID" value="KOC64249.1"/>
    <property type="molecule type" value="Genomic_DNA"/>
</dbReference>
<evidence type="ECO:0000256" key="3">
    <source>
        <dbReference type="ARBA" id="ARBA00022737"/>
    </source>
</evidence>
<keyword evidence="5" id="KW-0812">Transmembrane</keyword>
<feature type="non-terminal residue" evidence="6">
    <location>
        <position position="1"/>
    </location>
</feature>